<keyword evidence="3" id="KW-1185">Reference proteome</keyword>
<dbReference type="Gene3D" id="2.60.260.20">
    <property type="entry name" value="Urease metallochaperone UreE, N-terminal domain"/>
    <property type="match status" value="1"/>
</dbReference>
<gene>
    <name evidence="2" type="ORF">GCM10011273_29910</name>
</gene>
<dbReference type="SUPFAM" id="SSF49493">
    <property type="entry name" value="HSP40/DnaJ peptide-binding domain"/>
    <property type="match status" value="1"/>
</dbReference>
<dbReference type="InterPro" id="IPR002939">
    <property type="entry name" value="DnaJ_C"/>
</dbReference>
<accession>A0A918QDY0</accession>
<dbReference type="InterPro" id="IPR008971">
    <property type="entry name" value="HSP40/DnaJ_pept-bd"/>
</dbReference>
<name>A0A918QDY0_9CAUL</name>
<dbReference type="EMBL" id="BMZB01000004">
    <property type="protein sequence ID" value="GGZ41160.1"/>
    <property type="molecule type" value="Genomic_DNA"/>
</dbReference>
<evidence type="ECO:0000313" key="2">
    <source>
        <dbReference type="EMBL" id="GGZ41160.1"/>
    </source>
</evidence>
<evidence type="ECO:0000313" key="3">
    <source>
        <dbReference type="Proteomes" id="UP000662572"/>
    </source>
</evidence>
<dbReference type="Gene3D" id="1.10.287.110">
    <property type="entry name" value="DnaJ domain"/>
    <property type="match status" value="1"/>
</dbReference>
<organism evidence="2 3">
    <name type="scientific">Asticcacaulis endophyticus</name>
    <dbReference type="NCBI Taxonomy" id="1395890"/>
    <lineage>
        <taxon>Bacteria</taxon>
        <taxon>Pseudomonadati</taxon>
        <taxon>Pseudomonadota</taxon>
        <taxon>Alphaproteobacteria</taxon>
        <taxon>Caulobacterales</taxon>
        <taxon>Caulobacteraceae</taxon>
        <taxon>Asticcacaulis</taxon>
    </lineage>
</organism>
<sequence>MNRTDALKILGLCDPIDEARIKAAFRGRVKDVHPDINPTSDALLRLMIMARDILLQQSAPASVAHHSPAITDLVITPHQAIHGGEIVCEIPVTLDIIEQDQTVQSLSHLRHVSLCLPKGLRHDEVLELKDGQLCPAQSQPAHTHNFQIKIILDERITIAGNDIWMTVDVTPDILKNGGQTMVETPDGTRSITLQGPVKSGSSLKLAGAGLPARADFKAGDLHLRLTEKEVPGFNAANLLTRFNAQWG</sequence>
<dbReference type="GO" id="GO:0006457">
    <property type="term" value="P:protein folding"/>
    <property type="evidence" value="ECO:0007669"/>
    <property type="project" value="InterPro"/>
</dbReference>
<comment type="caution">
    <text evidence="2">The sequence shown here is derived from an EMBL/GenBank/DDBJ whole genome shotgun (WGS) entry which is preliminary data.</text>
</comment>
<feature type="domain" description="Chaperone DnaJ C-terminal" evidence="1">
    <location>
        <begin position="73"/>
        <end position="225"/>
    </location>
</feature>
<proteinExistence type="predicted"/>
<dbReference type="SUPFAM" id="SSF46565">
    <property type="entry name" value="Chaperone J-domain"/>
    <property type="match status" value="1"/>
</dbReference>
<dbReference type="AlphaFoldDB" id="A0A918QDY0"/>
<dbReference type="GO" id="GO:0051082">
    <property type="term" value="F:unfolded protein binding"/>
    <property type="evidence" value="ECO:0007669"/>
    <property type="project" value="InterPro"/>
</dbReference>
<reference evidence="2" key="1">
    <citation type="journal article" date="2014" name="Int. J. Syst. Evol. Microbiol.">
        <title>Complete genome sequence of Corynebacterium casei LMG S-19264T (=DSM 44701T), isolated from a smear-ripened cheese.</title>
        <authorList>
            <consortium name="US DOE Joint Genome Institute (JGI-PGF)"/>
            <person name="Walter F."/>
            <person name="Albersmeier A."/>
            <person name="Kalinowski J."/>
            <person name="Ruckert C."/>
        </authorList>
    </citation>
    <scope>NUCLEOTIDE SEQUENCE</scope>
    <source>
        <strain evidence="2">KCTC 32296</strain>
    </source>
</reference>
<protein>
    <recommendedName>
        <fullName evidence="1">Chaperone DnaJ C-terminal domain-containing protein</fullName>
    </recommendedName>
</protein>
<reference evidence="2" key="2">
    <citation type="submission" date="2020-09" db="EMBL/GenBank/DDBJ databases">
        <authorList>
            <person name="Sun Q."/>
            <person name="Kim S."/>
        </authorList>
    </citation>
    <scope>NUCLEOTIDE SEQUENCE</scope>
    <source>
        <strain evidence="2">KCTC 32296</strain>
    </source>
</reference>
<dbReference type="InterPro" id="IPR036869">
    <property type="entry name" value="J_dom_sf"/>
</dbReference>
<evidence type="ECO:0000259" key="1">
    <source>
        <dbReference type="Pfam" id="PF01556"/>
    </source>
</evidence>
<dbReference type="RefSeq" id="WP_189487989.1">
    <property type="nucleotide sequence ID" value="NZ_BMZB01000004.1"/>
</dbReference>
<dbReference type="Pfam" id="PF01556">
    <property type="entry name" value="DnaJ_C"/>
    <property type="match status" value="1"/>
</dbReference>
<dbReference type="Proteomes" id="UP000662572">
    <property type="component" value="Unassembled WGS sequence"/>
</dbReference>